<comment type="subcellular location">
    <subcellularLocation>
        <location evidence="1">Nucleus</location>
    </subcellularLocation>
</comment>
<dbReference type="EMBL" id="JAAVMX010000012">
    <property type="protein sequence ID" value="KAF4504066.1"/>
    <property type="molecule type" value="Genomic_DNA"/>
</dbReference>
<evidence type="ECO:0000256" key="6">
    <source>
        <dbReference type="ARBA" id="ARBA00048552"/>
    </source>
</evidence>
<dbReference type="GO" id="GO:0046872">
    <property type="term" value="F:metal ion binding"/>
    <property type="evidence" value="ECO:0007669"/>
    <property type="project" value="UniProtKB-KW"/>
</dbReference>
<dbReference type="GO" id="GO:0003899">
    <property type="term" value="F:DNA-directed RNA polymerase activity"/>
    <property type="evidence" value="ECO:0007669"/>
    <property type="project" value="UniProtKB-EC"/>
</dbReference>
<gene>
    <name evidence="7" type="ORF">G6O67_008680</name>
</gene>
<dbReference type="OrthoDB" id="270392at2759"/>
<dbReference type="Proteomes" id="UP000557566">
    <property type="component" value="Unassembled WGS sequence"/>
</dbReference>
<dbReference type="PANTHER" id="PTHR48446">
    <property type="entry name" value="DNA-DIRECTED RNA POLYMERASE SUBUNIT BETA' N-TERMINAL SECTION"/>
    <property type="match status" value="1"/>
</dbReference>
<evidence type="ECO:0008006" key="9">
    <source>
        <dbReference type="Google" id="ProtNLM"/>
    </source>
</evidence>
<evidence type="ECO:0000256" key="4">
    <source>
        <dbReference type="ARBA" id="ARBA00022842"/>
    </source>
</evidence>
<keyword evidence="3" id="KW-0862">Zinc</keyword>
<keyword evidence="4" id="KW-0460">Magnesium</keyword>
<keyword evidence="8" id="KW-1185">Reference proteome</keyword>
<comment type="catalytic activity">
    <reaction evidence="6">
        <text>RNA(n) + a ribonucleoside 5'-triphosphate = RNA(n+1) + diphosphate</text>
        <dbReference type="Rhea" id="RHEA:21248"/>
        <dbReference type="Rhea" id="RHEA-COMP:14527"/>
        <dbReference type="Rhea" id="RHEA-COMP:17342"/>
        <dbReference type="ChEBI" id="CHEBI:33019"/>
        <dbReference type="ChEBI" id="CHEBI:61557"/>
        <dbReference type="ChEBI" id="CHEBI:140395"/>
        <dbReference type="EC" id="2.7.7.6"/>
    </reaction>
</comment>
<proteinExistence type="predicted"/>
<keyword evidence="2" id="KW-0479">Metal-binding</keyword>
<sequence>MGDMGIDPRHMQLLADVMTYKGEVLGITRFGLAKMRDSVLQLASFEKTPDHLFDAATGMKTDLIEGVSECIIMGQTMRVGTGGFQLVRRLGVRPADLVPKKTLFEDAWAVEVARKRRARRGA</sequence>
<dbReference type="GO" id="GO:0005634">
    <property type="term" value="C:nucleus"/>
    <property type="evidence" value="ECO:0007669"/>
    <property type="project" value="UniProtKB-SubCell"/>
</dbReference>
<evidence type="ECO:0000256" key="2">
    <source>
        <dbReference type="ARBA" id="ARBA00022723"/>
    </source>
</evidence>
<evidence type="ECO:0000256" key="5">
    <source>
        <dbReference type="ARBA" id="ARBA00023242"/>
    </source>
</evidence>
<reference evidence="7 8" key="1">
    <citation type="journal article" date="2020" name="Genome Biol. Evol.">
        <title>A new high-quality draft genome assembly of the Chinese cordyceps Ophiocordyceps sinensis.</title>
        <authorList>
            <person name="Shu R."/>
            <person name="Zhang J."/>
            <person name="Meng Q."/>
            <person name="Zhang H."/>
            <person name="Zhou G."/>
            <person name="Li M."/>
            <person name="Wu P."/>
            <person name="Zhao Y."/>
            <person name="Chen C."/>
            <person name="Qin Q."/>
        </authorList>
    </citation>
    <scope>NUCLEOTIDE SEQUENCE [LARGE SCALE GENOMIC DNA]</scope>
    <source>
        <strain evidence="7 8">IOZ07</strain>
    </source>
</reference>
<dbReference type="PANTHER" id="PTHR48446:SF1">
    <property type="entry name" value="DNA-DIRECTED RNA POLYMERASE SUBUNIT BETA' N-TERMINAL SECTION"/>
    <property type="match status" value="1"/>
</dbReference>
<accession>A0A8H4LSD2</accession>
<dbReference type="InterPro" id="IPR015700">
    <property type="entry name" value="RPC1"/>
</dbReference>
<organism evidence="7 8">
    <name type="scientific">Ophiocordyceps sinensis</name>
    <dbReference type="NCBI Taxonomy" id="72228"/>
    <lineage>
        <taxon>Eukaryota</taxon>
        <taxon>Fungi</taxon>
        <taxon>Dikarya</taxon>
        <taxon>Ascomycota</taxon>
        <taxon>Pezizomycotina</taxon>
        <taxon>Sordariomycetes</taxon>
        <taxon>Hypocreomycetidae</taxon>
        <taxon>Hypocreales</taxon>
        <taxon>Ophiocordycipitaceae</taxon>
        <taxon>Ophiocordyceps</taxon>
    </lineage>
</organism>
<name>A0A8H4LSD2_9HYPO</name>
<evidence type="ECO:0000313" key="8">
    <source>
        <dbReference type="Proteomes" id="UP000557566"/>
    </source>
</evidence>
<dbReference type="FunFam" id="1.10.150.390:FF:000004">
    <property type="entry name" value="DNA-directed RNA polymerase subunit"/>
    <property type="match status" value="1"/>
</dbReference>
<evidence type="ECO:0000256" key="3">
    <source>
        <dbReference type="ARBA" id="ARBA00022833"/>
    </source>
</evidence>
<protein>
    <recommendedName>
        <fullName evidence="9">DNA-directed RNA polymerase</fullName>
    </recommendedName>
</protein>
<dbReference type="SUPFAM" id="SSF64484">
    <property type="entry name" value="beta and beta-prime subunits of DNA dependent RNA-polymerase"/>
    <property type="match status" value="1"/>
</dbReference>
<dbReference type="AlphaFoldDB" id="A0A8H4LSD2"/>
<dbReference type="Gene3D" id="1.10.150.390">
    <property type="match status" value="1"/>
</dbReference>
<keyword evidence="5" id="KW-0539">Nucleus</keyword>
<evidence type="ECO:0000256" key="1">
    <source>
        <dbReference type="ARBA" id="ARBA00004123"/>
    </source>
</evidence>
<comment type="caution">
    <text evidence="7">The sequence shown here is derived from an EMBL/GenBank/DDBJ whole genome shotgun (WGS) entry which is preliminary data.</text>
</comment>
<evidence type="ECO:0000313" key="7">
    <source>
        <dbReference type="EMBL" id="KAF4504066.1"/>
    </source>
</evidence>